<protein>
    <submittedName>
        <fullName evidence="1">Uncharacterized protein</fullName>
    </submittedName>
</protein>
<keyword evidence="2" id="KW-1185">Reference proteome</keyword>
<gene>
    <name evidence="1" type="ORF">MLD38_006642</name>
</gene>
<dbReference type="Proteomes" id="UP001057402">
    <property type="component" value="Chromosome 3"/>
</dbReference>
<accession>A0ACB9RRI8</accession>
<evidence type="ECO:0000313" key="1">
    <source>
        <dbReference type="EMBL" id="KAI4380451.1"/>
    </source>
</evidence>
<organism evidence="1 2">
    <name type="scientific">Melastoma candidum</name>
    <dbReference type="NCBI Taxonomy" id="119954"/>
    <lineage>
        <taxon>Eukaryota</taxon>
        <taxon>Viridiplantae</taxon>
        <taxon>Streptophyta</taxon>
        <taxon>Embryophyta</taxon>
        <taxon>Tracheophyta</taxon>
        <taxon>Spermatophyta</taxon>
        <taxon>Magnoliopsida</taxon>
        <taxon>eudicotyledons</taxon>
        <taxon>Gunneridae</taxon>
        <taxon>Pentapetalae</taxon>
        <taxon>rosids</taxon>
        <taxon>malvids</taxon>
        <taxon>Myrtales</taxon>
        <taxon>Melastomataceae</taxon>
        <taxon>Melastomatoideae</taxon>
        <taxon>Melastomateae</taxon>
        <taxon>Melastoma</taxon>
    </lineage>
</organism>
<reference evidence="2" key="1">
    <citation type="journal article" date="2023" name="Front. Plant Sci.">
        <title>Chromosomal-level genome assembly of Melastoma candidum provides insights into trichome evolution.</title>
        <authorList>
            <person name="Zhong Y."/>
            <person name="Wu W."/>
            <person name="Sun C."/>
            <person name="Zou P."/>
            <person name="Liu Y."/>
            <person name="Dai S."/>
            <person name="Zhou R."/>
        </authorList>
    </citation>
    <scope>NUCLEOTIDE SEQUENCE [LARGE SCALE GENOMIC DNA]</scope>
</reference>
<sequence>MEVLPAILVSLHGPRWIRSEATVTILTFLLGLTNGDLTSVLMILNPKSVLESEAEWLQSRWSYSWGSDCSAA</sequence>
<dbReference type="EMBL" id="CM042882">
    <property type="protein sequence ID" value="KAI4380451.1"/>
    <property type="molecule type" value="Genomic_DNA"/>
</dbReference>
<name>A0ACB9RRI8_9MYRT</name>
<proteinExistence type="predicted"/>
<comment type="caution">
    <text evidence="1">The sequence shown here is derived from an EMBL/GenBank/DDBJ whole genome shotgun (WGS) entry which is preliminary data.</text>
</comment>
<evidence type="ECO:0000313" key="2">
    <source>
        <dbReference type="Proteomes" id="UP001057402"/>
    </source>
</evidence>